<sequence>MLEFIEYQALCESEPTSPPSFGLQGQSHLYYEMEPPHGDLVCRVIYCYNGDPDSSEAAYASDGMICAKGKTTACTETRHMWMWPASAGHAHSLSSSTAKASATTIRVCVVKLAPNMHQLIQIVSLVTSLVNVKARSSGPCAAEVLPPAVSSATCPRQGGLRLCSPSSGQGEGGGARTRFLSVLVDLREDSPSILPPTSYVSLTKKWRQ</sequence>
<comment type="caution">
    <text evidence="1">The sequence shown here is derived from an EMBL/GenBank/DDBJ whole genome shotgun (WGS) entry which is preliminary data.</text>
</comment>
<keyword evidence="2" id="KW-1185">Reference proteome</keyword>
<organism evidence="1 2">
    <name type="scientific">Plakobranchus ocellatus</name>
    <dbReference type="NCBI Taxonomy" id="259542"/>
    <lineage>
        <taxon>Eukaryota</taxon>
        <taxon>Metazoa</taxon>
        <taxon>Spiralia</taxon>
        <taxon>Lophotrochozoa</taxon>
        <taxon>Mollusca</taxon>
        <taxon>Gastropoda</taxon>
        <taxon>Heterobranchia</taxon>
        <taxon>Euthyneura</taxon>
        <taxon>Panpulmonata</taxon>
        <taxon>Sacoglossa</taxon>
        <taxon>Placobranchoidea</taxon>
        <taxon>Plakobranchidae</taxon>
        <taxon>Plakobranchus</taxon>
    </lineage>
</organism>
<reference evidence="1 2" key="1">
    <citation type="journal article" date="2021" name="Elife">
        <title>Chloroplast acquisition without the gene transfer in kleptoplastic sea slugs, Plakobranchus ocellatus.</title>
        <authorList>
            <person name="Maeda T."/>
            <person name="Takahashi S."/>
            <person name="Yoshida T."/>
            <person name="Shimamura S."/>
            <person name="Takaki Y."/>
            <person name="Nagai Y."/>
            <person name="Toyoda A."/>
            <person name="Suzuki Y."/>
            <person name="Arimoto A."/>
            <person name="Ishii H."/>
            <person name="Satoh N."/>
            <person name="Nishiyama T."/>
            <person name="Hasebe M."/>
            <person name="Maruyama T."/>
            <person name="Minagawa J."/>
            <person name="Obokata J."/>
            <person name="Shigenobu S."/>
        </authorList>
    </citation>
    <scope>NUCLEOTIDE SEQUENCE [LARGE SCALE GENOMIC DNA]</scope>
</reference>
<evidence type="ECO:0000313" key="2">
    <source>
        <dbReference type="Proteomes" id="UP000735302"/>
    </source>
</evidence>
<dbReference type="Proteomes" id="UP000735302">
    <property type="component" value="Unassembled WGS sequence"/>
</dbReference>
<protein>
    <submittedName>
        <fullName evidence="1">Uncharacterized protein</fullName>
    </submittedName>
</protein>
<dbReference type="EMBL" id="BLXT01001064">
    <property type="protein sequence ID" value="GFN82987.1"/>
    <property type="molecule type" value="Genomic_DNA"/>
</dbReference>
<accession>A0AAV3YLA3</accession>
<evidence type="ECO:0000313" key="1">
    <source>
        <dbReference type="EMBL" id="GFN82987.1"/>
    </source>
</evidence>
<proteinExistence type="predicted"/>
<dbReference type="AlphaFoldDB" id="A0AAV3YLA3"/>
<gene>
    <name evidence="1" type="ORF">PoB_000949300</name>
</gene>
<name>A0AAV3YLA3_9GAST</name>